<dbReference type="OrthoDB" id="9787621at2"/>
<dbReference type="PANTHER" id="PTHR11271:SF6">
    <property type="entry name" value="GUANINE DEAMINASE"/>
    <property type="match status" value="1"/>
</dbReference>
<sequence length="453" mass="48996">MTLPDLADLRGRRIVFSGYHAPRLGEIEAFHDAVLSLDENGVITSVEPKRAPDGNTEDAIRLPEGWLLIPGLVDLHVHAPQYAQLGTALDVPLEDWLQSYTFPLEARFSDLAYAEEVYSALIDDMLALGTTTALHFATVHVPATKRLAEICLEKGQRALIGKVAMDDPTQCPAYYRDASPEAAVDGTRAVIDHIRALPGNDGLVWPVITPRFIPSCTDTCLEGLGQLAAKTGAHIQSHISESDWQHGYVQDRCGCSDAEAFERFGLMRDKAVFAHGTHLSESDMDLMVTRGAGVAHCPLSNAYFAGAVFPLRRALEKGLRVGFGSDISGGPSGSIWETARMGIAAARLRESGTDAATPPEARGTSERRIDFREAFHLATRGGAEALDLPVGAFEPGMRFDAVALDPTCPAGTVRLWPENQGDLRLEKLLYTVSKPNIATVWTDAQARSGSTRA</sequence>
<keyword evidence="2" id="KW-0479">Metal-binding</keyword>
<feature type="domain" description="Amidohydrolase-related" evidence="5">
    <location>
        <begin position="68"/>
        <end position="443"/>
    </location>
</feature>
<dbReference type="PANTHER" id="PTHR11271">
    <property type="entry name" value="GUANINE DEAMINASE"/>
    <property type="match status" value="1"/>
</dbReference>
<evidence type="ECO:0000256" key="1">
    <source>
        <dbReference type="ARBA" id="ARBA00001947"/>
    </source>
</evidence>
<proteinExistence type="predicted"/>
<protein>
    <submittedName>
        <fullName evidence="6">Guanine deaminase</fullName>
    </submittedName>
</protein>
<dbReference type="InterPro" id="IPR006680">
    <property type="entry name" value="Amidohydro-rel"/>
</dbReference>
<dbReference type="GO" id="GO:0008270">
    <property type="term" value="F:zinc ion binding"/>
    <property type="evidence" value="ECO:0007669"/>
    <property type="project" value="TreeGrafter"/>
</dbReference>
<dbReference type="RefSeq" id="WP_090059485.1">
    <property type="nucleotide sequence ID" value="NZ_FORH01000002.1"/>
</dbReference>
<accession>A0A1I3NP50</accession>
<keyword evidence="7" id="KW-1185">Reference proteome</keyword>
<organism evidence="6 7">
    <name type="scientific">Celeribacter neptunius</name>
    <dbReference type="NCBI Taxonomy" id="588602"/>
    <lineage>
        <taxon>Bacteria</taxon>
        <taxon>Pseudomonadati</taxon>
        <taxon>Pseudomonadota</taxon>
        <taxon>Alphaproteobacteria</taxon>
        <taxon>Rhodobacterales</taxon>
        <taxon>Roseobacteraceae</taxon>
        <taxon>Celeribacter</taxon>
    </lineage>
</organism>
<evidence type="ECO:0000313" key="6">
    <source>
        <dbReference type="EMBL" id="SFJ10942.1"/>
    </source>
</evidence>
<dbReference type="Gene3D" id="2.30.40.10">
    <property type="entry name" value="Urease, subunit C, domain 1"/>
    <property type="match status" value="1"/>
</dbReference>
<evidence type="ECO:0000256" key="4">
    <source>
        <dbReference type="ARBA" id="ARBA00022833"/>
    </source>
</evidence>
<dbReference type="Gene3D" id="3.20.20.140">
    <property type="entry name" value="Metal-dependent hydrolases"/>
    <property type="match status" value="1"/>
</dbReference>
<dbReference type="InterPro" id="IPR011059">
    <property type="entry name" value="Metal-dep_hydrolase_composite"/>
</dbReference>
<dbReference type="STRING" id="588602.SAMN04487991_1426"/>
<dbReference type="InterPro" id="IPR051607">
    <property type="entry name" value="Metallo-dep_hydrolases"/>
</dbReference>
<name>A0A1I3NP50_9RHOB</name>
<evidence type="ECO:0000259" key="5">
    <source>
        <dbReference type="Pfam" id="PF01979"/>
    </source>
</evidence>
<dbReference type="GO" id="GO:0008892">
    <property type="term" value="F:guanine deaminase activity"/>
    <property type="evidence" value="ECO:0007669"/>
    <property type="project" value="TreeGrafter"/>
</dbReference>
<dbReference type="AlphaFoldDB" id="A0A1I3NP50"/>
<dbReference type="Pfam" id="PF01979">
    <property type="entry name" value="Amidohydro_1"/>
    <property type="match status" value="1"/>
</dbReference>
<dbReference type="InterPro" id="IPR032466">
    <property type="entry name" value="Metal_Hydrolase"/>
</dbReference>
<dbReference type="GO" id="GO:0046098">
    <property type="term" value="P:guanine metabolic process"/>
    <property type="evidence" value="ECO:0007669"/>
    <property type="project" value="TreeGrafter"/>
</dbReference>
<dbReference type="SUPFAM" id="SSF51556">
    <property type="entry name" value="Metallo-dependent hydrolases"/>
    <property type="match status" value="1"/>
</dbReference>
<comment type="cofactor">
    <cofactor evidence="1">
        <name>Zn(2+)</name>
        <dbReference type="ChEBI" id="CHEBI:29105"/>
    </cofactor>
</comment>
<reference evidence="7" key="1">
    <citation type="submission" date="2016-10" db="EMBL/GenBank/DDBJ databases">
        <authorList>
            <person name="Varghese N."/>
            <person name="Submissions S."/>
        </authorList>
    </citation>
    <scope>NUCLEOTIDE SEQUENCE [LARGE SCALE GENOMIC DNA]</scope>
    <source>
        <strain evidence="7">DSM 26471</strain>
    </source>
</reference>
<gene>
    <name evidence="6" type="ORF">SAMN04487991_1426</name>
</gene>
<evidence type="ECO:0000313" key="7">
    <source>
        <dbReference type="Proteomes" id="UP000199630"/>
    </source>
</evidence>
<keyword evidence="4" id="KW-0862">Zinc</keyword>
<evidence type="ECO:0000256" key="2">
    <source>
        <dbReference type="ARBA" id="ARBA00022723"/>
    </source>
</evidence>
<dbReference type="EMBL" id="FORH01000002">
    <property type="protein sequence ID" value="SFJ10942.1"/>
    <property type="molecule type" value="Genomic_DNA"/>
</dbReference>
<keyword evidence="3" id="KW-0378">Hydrolase</keyword>
<evidence type="ECO:0000256" key="3">
    <source>
        <dbReference type="ARBA" id="ARBA00022801"/>
    </source>
</evidence>
<dbReference type="SUPFAM" id="SSF51338">
    <property type="entry name" value="Composite domain of metallo-dependent hydrolases"/>
    <property type="match status" value="1"/>
</dbReference>
<dbReference type="Proteomes" id="UP000199630">
    <property type="component" value="Unassembled WGS sequence"/>
</dbReference>
<dbReference type="GO" id="GO:0005829">
    <property type="term" value="C:cytosol"/>
    <property type="evidence" value="ECO:0007669"/>
    <property type="project" value="TreeGrafter"/>
</dbReference>